<feature type="transmembrane region" description="Helical" evidence="17">
    <location>
        <begin position="17"/>
        <end position="38"/>
    </location>
</feature>
<dbReference type="CDD" id="cd00082">
    <property type="entry name" value="HisKA"/>
    <property type="match status" value="1"/>
</dbReference>
<keyword evidence="22" id="KW-1185">Reference proteome</keyword>
<dbReference type="RefSeq" id="WP_200590301.1">
    <property type="nucleotide sequence ID" value="NZ_JAEPBG010000001.1"/>
</dbReference>
<evidence type="ECO:0000259" key="19">
    <source>
        <dbReference type="PROSITE" id="PS50110"/>
    </source>
</evidence>
<dbReference type="Pfam" id="PF00512">
    <property type="entry name" value="HisKA"/>
    <property type="match status" value="1"/>
</dbReference>
<dbReference type="EC" id="2.7.13.3" evidence="2"/>
<dbReference type="SMART" id="SM00388">
    <property type="entry name" value="HisKA"/>
    <property type="match status" value="1"/>
</dbReference>
<evidence type="ECO:0000256" key="2">
    <source>
        <dbReference type="ARBA" id="ARBA00012438"/>
    </source>
</evidence>
<dbReference type="Gene3D" id="1.20.120.160">
    <property type="entry name" value="HPT domain"/>
    <property type="match status" value="1"/>
</dbReference>
<evidence type="ECO:0000256" key="12">
    <source>
        <dbReference type="ARBA" id="ARBA00064003"/>
    </source>
</evidence>
<keyword evidence="17" id="KW-0812">Transmembrane</keyword>
<keyword evidence="7" id="KW-0418">Kinase</keyword>
<comment type="subunit">
    <text evidence="12">At low DSF concentrations, interacts with RpfF.</text>
</comment>
<dbReference type="Gene3D" id="3.40.50.2300">
    <property type="match status" value="2"/>
</dbReference>
<evidence type="ECO:0000256" key="13">
    <source>
        <dbReference type="ARBA" id="ARBA00068150"/>
    </source>
</evidence>
<evidence type="ECO:0000256" key="9">
    <source>
        <dbReference type="ARBA" id="ARBA00023012"/>
    </source>
</evidence>
<dbReference type="Proteomes" id="UP000622890">
    <property type="component" value="Unassembled WGS sequence"/>
</dbReference>
<dbReference type="GO" id="GO:0000155">
    <property type="term" value="F:phosphorelay sensor kinase activity"/>
    <property type="evidence" value="ECO:0007669"/>
    <property type="project" value="InterPro"/>
</dbReference>
<reference evidence="21" key="1">
    <citation type="submission" date="2021-01" db="EMBL/GenBank/DDBJ databases">
        <title>Genome sequence of strain Noviherbaspirillum sp. DKR-6.</title>
        <authorList>
            <person name="Chaudhary D.K."/>
        </authorList>
    </citation>
    <scope>NUCLEOTIDE SEQUENCE</scope>
    <source>
        <strain evidence="21">DKR-6</strain>
    </source>
</reference>
<dbReference type="GO" id="GO:0005524">
    <property type="term" value="F:ATP binding"/>
    <property type="evidence" value="ECO:0007669"/>
    <property type="project" value="UniProtKB-KW"/>
</dbReference>
<evidence type="ECO:0000256" key="3">
    <source>
        <dbReference type="ARBA" id="ARBA00022553"/>
    </source>
</evidence>
<organism evidence="21 22">
    <name type="scientific">Noviherbaspirillum pedocola</name>
    <dbReference type="NCBI Taxonomy" id="2801341"/>
    <lineage>
        <taxon>Bacteria</taxon>
        <taxon>Pseudomonadati</taxon>
        <taxon>Pseudomonadota</taxon>
        <taxon>Betaproteobacteria</taxon>
        <taxon>Burkholderiales</taxon>
        <taxon>Oxalobacteraceae</taxon>
        <taxon>Noviherbaspirillum</taxon>
    </lineage>
</organism>
<feature type="domain" description="HPt" evidence="20">
    <location>
        <begin position="884"/>
        <end position="977"/>
    </location>
</feature>
<dbReference type="SUPFAM" id="SSF55874">
    <property type="entry name" value="ATPase domain of HSP90 chaperone/DNA topoisomerase II/histidine kinase"/>
    <property type="match status" value="1"/>
</dbReference>
<evidence type="ECO:0000256" key="8">
    <source>
        <dbReference type="ARBA" id="ARBA00022840"/>
    </source>
</evidence>
<dbReference type="AlphaFoldDB" id="A0A934SVM7"/>
<feature type="domain" description="Response regulatory" evidence="19">
    <location>
        <begin position="744"/>
        <end position="862"/>
    </location>
</feature>
<dbReference type="GO" id="GO:0005886">
    <property type="term" value="C:plasma membrane"/>
    <property type="evidence" value="ECO:0007669"/>
    <property type="project" value="UniProtKB-SubCell"/>
</dbReference>
<dbReference type="SUPFAM" id="SSF52172">
    <property type="entry name" value="CheY-like"/>
    <property type="match status" value="2"/>
</dbReference>
<keyword evidence="3 16" id="KW-0597">Phosphoprotein</keyword>
<keyword evidence="6" id="KW-0547">Nucleotide-binding</keyword>
<dbReference type="CDD" id="cd16922">
    <property type="entry name" value="HATPase_EvgS-ArcB-TorS-like"/>
    <property type="match status" value="1"/>
</dbReference>
<dbReference type="PROSITE" id="PS50110">
    <property type="entry name" value="RESPONSE_REGULATORY"/>
    <property type="match status" value="1"/>
</dbReference>
<evidence type="ECO:0000256" key="16">
    <source>
        <dbReference type="PROSITE-ProRule" id="PRU00169"/>
    </source>
</evidence>
<evidence type="ECO:0000259" key="18">
    <source>
        <dbReference type="PROSITE" id="PS50109"/>
    </source>
</evidence>
<dbReference type="Pfam" id="PF01627">
    <property type="entry name" value="Hpt"/>
    <property type="match status" value="1"/>
</dbReference>
<feature type="domain" description="Histidine kinase" evidence="18">
    <location>
        <begin position="363"/>
        <end position="587"/>
    </location>
</feature>
<keyword evidence="17" id="KW-0472">Membrane</keyword>
<dbReference type="PROSITE" id="PS50109">
    <property type="entry name" value="HIS_KIN"/>
    <property type="match status" value="1"/>
</dbReference>
<dbReference type="CDD" id="cd17546">
    <property type="entry name" value="REC_hyHK_CKI1_RcsC-like"/>
    <property type="match status" value="1"/>
</dbReference>
<dbReference type="InterPro" id="IPR003661">
    <property type="entry name" value="HisK_dim/P_dom"/>
</dbReference>
<dbReference type="Pfam" id="PF02518">
    <property type="entry name" value="HATPase_c"/>
    <property type="match status" value="1"/>
</dbReference>
<evidence type="ECO:0000313" key="21">
    <source>
        <dbReference type="EMBL" id="MBK4733559.1"/>
    </source>
</evidence>
<keyword evidence="9" id="KW-0902">Two-component regulatory system</keyword>
<dbReference type="CDD" id="cd12915">
    <property type="entry name" value="PDC2_DGC_like"/>
    <property type="match status" value="1"/>
</dbReference>
<dbReference type="EMBL" id="JAEPBG010000001">
    <property type="protein sequence ID" value="MBK4733559.1"/>
    <property type="molecule type" value="Genomic_DNA"/>
</dbReference>
<evidence type="ECO:0000256" key="1">
    <source>
        <dbReference type="ARBA" id="ARBA00000085"/>
    </source>
</evidence>
<dbReference type="PRINTS" id="PR00344">
    <property type="entry name" value="BCTRLSENSOR"/>
</dbReference>
<dbReference type="Pfam" id="PF00072">
    <property type="entry name" value="Response_reg"/>
    <property type="match status" value="1"/>
</dbReference>
<dbReference type="Gene3D" id="1.10.287.130">
    <property type="match status" value="1"/>
</dbReference>
<accession>A0A934SVM7</accession>
<evidence type="ECO:0000313" key="22">
    <source>
        <dbReference type="Proteomes" id="UP000622890"/>
    </source>
</evidence>
<evidence type="ECO:0000256" key="4">
    <source>
        <dbReference type="ARBA" id="ARBA00022679"/>
    </source>
</evidence>
<dbReference type="PROSITE" id="PS50894">
    <property type="entry name" value="HPT"/>
    <property type="match status" value="1"/>
</dbReference>
<comment type="function">
    <text evidence="11">Member of the two-component regulatory system BvgS/BvgA. Phosphorylates BvgA via a four-step phosphorelay in response to environmental signals.</text>
</comment>
<dbReference type="SMART" id="SM00448">
    <property type="entry name" value="REC"/>
    <property type="match status" value="1"/>
</dbReference>
<evidence type="ECO:0000256" key="7">
    <source>
        <dbReference type="ARBA" id="ARBA00022777"/>
    </source>
</evidence>
<dbReference type="InterPro" id="IPR036097">
    <property type="entry name" value="HisK_dim/P_sf"/>
</dbReference>
<dbReference type="InterPro" id="IPR036890">
    <property type="entry name" value="HATPase_C_sf"/>
</dbReference>
<keyword evidence="4" id="KW-0808">Transferase</keyword>
<evidence type="ECO:0000256" key="14">
    <source>
        <dbReference type="ARBA" id="ARBA00070152"/>
    </source>
</evidence>
<dbReference type="SUPFAM" id="SSF47384">
    <property type="entry name" value="Homodimeric domain of signal transducing histidine kinase"/>
    <property type="match status" value="1"/>
</dbReference>
<dbReference type="InterPro" id="IPR004358">
    <property type="entry name" value="Sig_transdc_His_kin-like_C"/>
</dbReference>
<keyword evidence="5" id="KW-0732">Signal</keyword>
<proteinExistence type="predicted"/>
<comment type="caution">
    <text evidence="21">The sequence shown here is derived from an EMBL/GenBank/DDBJ whole genome shotgun (WGS) entry which is preliminary data.</text>
</comment>
<sequence length="979" mass="105974">MKRRFFLADLLRRRGRFALVTIGALCAMAIFFGTQFLLTRDRDAALHTESERSKLLSSMLESHISRTIGSVDNSLDAIGGMLLRSSGQPGRTLASAEFQAQLDAVMSGATYLRSISVLDSAGNVVASSTASNVGLHFSNSQLGLEQVLDNMVQIGRPVFAHDLNDLDARTDAGTLRERGVYALPLARQLRIGATSLTLLALLHPPYLFPEARSASGLGRNYAALFDYQGTALAATPNAPYTVGQRYARLPMIAALKRDAEFGAFRLEPGAAPGNGAHRISFQASPRFPLAAMVGVSEDDILSAWEGGARNLRFIGVVAAVFGLAYTALLHWVMRSNEKTGEQLRQAKETAERANAAKSVFLSTMSHEIRTPMNGVLGMTALLRDSALDARQQEYARTIEESAGALMAIINDILDFSKIEAGRMDLAPSPTALLPLAESCIELLFGKASARGLDLIAHIDPALPASVLVDGGRLRQIILNLLDNAIKFTDAGSVTLRVARAAPLPQDEGRARIVFEVIDTGIGIAPQALPRLFQPFTQADSSVTRRYGGTGLGLSICKYLLNMMGSTISVESALGRGSSFRFELRLRELEAATHAPTLPGASALIMTAQTRQTAMLIDCLRHWGMHAAPAASAEQACAVLAALPDVSPGSHPLALLDSALPQLDALAQRLRQACPNLRLLLLTRNGEAQESMRGDSFHALLPMPIRQAQLLDALRFVQERGELGQPTQSEQRVDEIAPTGAGKRPILLVEDNPINRKLAVYQLERLGLRADVAEDGAQALAALAAHDYALILMDCQMPVMDGFETTRRIRDIERSIERRLPIIAMTANAMEGDRERCLAAGMDDYLAKPVRSDALAAMLQRYLPPTLEAPPVLDSERLQELFGDDAEMRRSLLRGFCNGTLPMLHQLGAALADDDGDEAERIAHQLAGSSGNLGAREIEMLTKSLRLALRNGDIDAARQSHAALEAAWQRFEHHLQQEAC</sequence>
<dbReference type="InterPro" id="IPR003594">
    <property type="entry name" value="HATPase_dom"/>
</dbReference>
<evidence type="ECO:0000256" key="15">
    <source>
        <dbReference type="PROSITE-ProRule" id="PRU00110"/>
    </source>
</evidence>
<dbReference type="FunFam" id="1.10.287.130:FF:000002">
    <property type="entry name" value="Two-component osmosensing histidine kinase"/>
    <property type="match status" value="1"/>
</dbReference>
<gene>
    <name evidence="21" type="ORF">JJB74_02915</name>
</gene>
<dbReference type="InterPro" id="IPR011006">
    <property type="entry name" value="CheY-like_superfamily"/>
</dbReference>
<evidence type="ECO:0000259" key="20">
    <source>
        <dbReference type="PROSITE" id="PS50894"/>
    </source>
</evidence>
<dbReference type="Gene3D" id="3.30.565.10">
    <property type="entry name" value="Histidine kinase-like ATPase, C-terminal domain"/>
    <property type="match status" value="1"/>
</dbReference>
<keyword evidence="10" id="KW-0843">Virulence</keyword>
<dbReference type="SMART" id="SM00387">
    <property type="entry name" value="HATPase_c"/>
    <property type="match status" value="1"/>
</dbReference>
<dbReference type="PANTHER" id="PTHR45339">
    <property type="entry name" value="HYBRID SIGNAL TRANSDUCTION HISTIDINE KINASE J"/>
    <property type="match status" value="1"/>
</dbReference>
<dbReference type="InterPro" id="IPR008207">
    <property type="entry name" value="Sig_transdc_His_kin_Hpt_dom"/>
</dbReference>
<dbReference type="InterPro" id="IPR001789">
    <property type="entry name" value="Sig_transdc_resp-reg_receiver"/>
</dbReference>
<evidence type="ECO:0000256" key="5">
    <source>
        <dbReference type="ARBA" id="ARBA00022729"/>
    </source>
</evidence>
<name>A0A934SVM7_9BURK</name>
<keyword evidence="17" id="KW-1133">Transmembrane helix</keyword>
<feature type="modified residue" description="Phosphohistidine" evidence="15">
    <location>
        <position position="923"/>
    </location>
</feature>
<evidence type="ECO:0000256" key="17">
    <source>
        <dbReference type="SAM" id="Phobius"/>
    </source>
</evidence>
<evidence type="ECO:0000256" key="6">
    <source>
        <dbReference type="ARBA" id="ARBA00022741"/>
    </source>
</evidence>
<dbReference type="InterPro" id="IPR005467">
    <property type="entry name" value="His_kinase_dom"/>
</dbReference>
<dbReference type="InterPro" id="IPR036641">
    <property type="entry name" value="HPT_dom_sf"/>
</dbReference>
<feature type="modified residue" description="4-aspartylphosphate" evidence="16">
    <location>
        <position position="793"/>
    </location>
</feature>
<evidence type="ECO:0000256" key="10">
    <source>
        <dbReference type="ARBA" id="ARBA00023026"/>
    </source>
</evidence>
<dbReference type="FunFam" id="3.30.565.10:FF:000010">
    <property type="entry name" value="Sensor histidine kinase RcsC"/>
    <property type="match status" value="1"/>
</dbReference>
<comment type="catalytic activity">
    <reaction evidence="1">
        <text>ATP + protein L-histidine = ADP + protein N-phospho-L-histidine.</text>
        <dbReference type="EC" id="2.7.13.3"/>
    </reaction>
</comment>
<evidence type="ECO:0000256" key="11">
    <source>
        <dbReference type="ARBA" id="ARBA00058004"/>
    </source>
</evidence>
<dbReference type="SUPFAM" id="SSF47226">
    <property type="entry name" value="Histidine-containing phosphotransfer domain, HPT domain"/>
    <property type="match status" value="1"/>
</dbReference>
<protein>
    <recommendedName>
        <fullName evidence="13">Sensory/regulatory protein RpfC</fullName>
        <ecNumber evidence="2">2.7.13.3</ecNumber>
    </recommendedName>
    <alternativeName>
        <fullName evidence="14">Virulence sensor protein BvgS</fullName>
    </alternativeName>
</protein>
<keyword evidence="8" id="KW-0067">ATP-binding</keyword>
<dbReference type="PANTHER" id="PTHR45339:SF5">
    <property type="entry name" value="HISTIDINE KINASE"/>
    <property type="match status" value="1"/>
</dbReference>
<dbReference type="Gene3D" id="3.30.450.20">
    <property type="entry name" value="PAS domain"/>
    <property type="match status" value="1"/>
</dbReference>